<dbReference type="GO" id="GO:0005829">
    <property type="term" value="C:cytosol"/>
    <property type="evidence" value="ECO:0007669"/>
    <property type="project" value="TreeGrafter"/>
</dbReference>
<feature type="binding site" evidence="5">
    <location>
        <position position="186"/>
    </location>
    <ligand>
        <name>ATP</name>
        <dbReference type="ChEBI" id="CHEBI:30616"/>
    </ligand>
</feature>
<dbReference type="InParanoid" id="A0A1B1YR57"/>
<sequence length="369" mass="39406">MLLPGATIGVLGGGQLGRMLAMEARRMGYRVRALDPDPEACAAPFAELSCAPLDDVDAALALAAHCDVLTIETEHVPAAVLAQIETLRPVHPNAALLATVQDRLRQREFLSRHRLPQTAYARVDDVSSLQQALTAVGRPAVLKTRTEGYDGKGQARIGMSDDPAAAWAALGQRPAVLEAWVAYEREISVILARGHDGDIACYPVAENEHRHHVLHITRAPARVAPAVARRARELGAAVADALGHVGVMAVEMFLLPDGELLINEIAPRTHNSGHYTLGGCVTSQFEQHLRAICGLPLGDPAQPRPALMLNLLGDLWADDAPPLAHILAHPGARLHLYGKAPRPGRKLGHVLVLGDDLDAAQAWADSIIG</sequence>
<dbReference type="InterPro" id="IPR013815">
    <property type="entry name" value="ATP_grasp_subdomain_1"/>
</dbReference>
<feature type="binding site" evidence="5">
    <location>
        <position position="143"/>
    </location>
    <ligand>
        <name>ATP</name>
        <dbReference type="ChEBI" id="CHEBI:30616"/>
    </ligand>
</feature>
<comment type="catalytic activity">
    <reaction evidence="5 6">
        <text>5-amino-1-(5-phospho-beta-D-ribosyl)imidazole + hydrogencarbonate + ATP = 5-carboxyamino-1-(5-phospho-D-ribosyl)imidazole + ADP + phosphate + 2 H(+)</text>
        <dbReference type="Rhea" id="RHEA:19317"/>
        <dbReference type="ChEBI" id="CHEBI:15378"/>
        <dbReference type="ChEBI" id="CHEBI:17544"/>
        <dbReference type="ChEBI" id="CHEBI:30616"/>
        <dbReference type="ChEBI" id="CHEBI:43474"/>
        <dbReference type="ChEBI" id="CHEBI:58730"/>
        <dbReference type="ChEBI" id="CHEBI:137981"/>
        <dbReference type="ChEBI" id="CHEBI:456216"/>
        <dbReference type="EC" id="6.3.4.18"/>
    </reaction>
</comment>
<feature type="binding site" evidence="5">
    <location>
        <position position="103"/>
    </location>
    <ligand>
        <name>ATP</name>
        <dbReference type="ChEBI" id="CHEBI:30616"/>
    </ligand>
</feature>
<feature type="domain" description="ATP-grasp" evidence="7">
    <location>
        <begin position="107"/>
        <end position="293"/>
    </location>
</feature>
<evidence type="ECO:0000256" key="2">
    <source>
        <dbReference type="ARBA" id="ARBA00022741"/>
    </source>
</evidence>
<dbReference type="AlphaFoldDB" id="A0A1B1YR57"/>
<comment type="function">
    <text evidence="6">Catalyzes the ATP-dependent conversion of 5-aminoimidazole ribonucleotide (AIR) and HCO(3)- to N5-carboxyaminoimidazole ribonucleotide (N5-CAIR).</text>
</comment>
<dbReference type="Gene3D" id="3.40.50.20">
    <property type="match status" value="1"/>
</dbReference>
<dbReference type="FunFam" id="3.30.470.20:FF:000029">
    <property type="entry name" value="N5-carboxyaminoimidazole ribonucleotide synthase"/>
    <property type="match status" value="1"/>
</dbReference>
<feature type="binding site" evidence="5">
    <location>
        <begin position="148"/>
        <end position="154"/>
    </location>
    <ligand>
        <name>ATP</name>
        <dbReference type="ChEBI" id="CHEBI:30616"/>
    </ligand>
</feature>
<dbReference type="GO" id="GO:0046872">
    <property type="term" value="F:metal ion binding"/>
    <property type="evidence" value="ECO:0007669"/>
    <property type="project" value="InterPro"/>
</dbReference>
<gene>
    <name evidence="5 6" type="primary">purK</name>
    <name evidence="8" type="ORF">PG2T_03005</name>
</gene>
<dbReference type="InterPro" id="IPR011761">
    <property type="entry name" value="ATP-grasp"/>
</dbReference>
<accession>A0A1B1YR57</accession>
<evidence type="ECO:0000256" key="6">
    <source>
        <dbReference type="RuleBase" id="RU361200"/>
    </source>
</evidence>
<dbReference type="Gene3D" id="3.30.1490.20">
    <property type="entry name" value="ATP-grasp fold, A domain"/>
    <property type="match status" value="1"/>
</dbReference>
<evidence type="ECO:0000259" key="7">
    <source>
        <dbReference type="PROSITE" id="PS50975"/>
    </source>
</evidence>
<evidence type="ECO:0000256" key="5">
    <source>
        <dbReference type="HAMAP-Rule" id="MF_01928"/>
    </source>
</evidence>
<dbReference type="STRING" id="1810504.PG2T_03005"/>
<dbReference type="GO" id="GO:0006189">
    <property type="term" value="P:'de novo' IMP biosynthetic process"/>
    <property type="evidence" value="ECO:0007669"/>
    <property type="project" value="UniProtKB-UniRule"/>
</dbReference>
<protein>
    <recommendedName>
        <fullName evidence="5 6">N5-carboxyaminoimidazole ribonucleotide synthase</fullName>
        <shortName evidence="5 6">N5-CAIR synthase</shortName>
        <ecNumber evidence="5 6">6.3.4.18</ecNumber>
    </recommendedName>
    <alternativeName>
        <fullName evidence="5 6">5-(carboxyamino)imidazole ribonucleotide synthetase</fullName>
    </alternativeName>
</protein>
<name>A0A1B1YR57_9GAMM</name>
<feature type="binding site" evidence="5">
    <location>
        <begin position="263"/>
        <end position="264"/>
    </location>
    <ligand>
        <name>ATP</name>
        <dbReference type="ChEBI" id="CHEBI:30616"/>
    </ligand>
</feature>
<dbReference type="HAMAP" id="MF_01928">
    <property type="entry name" value="PurK"/>
    <property type="match status" value="1"/>
</dbReference>
<dbReference type="KEGG" id="gbi:PG2T_03005"/>
<dbReference type="Pfam" id="PF02222">
    <property type="entry name" value="ATP-grasp"/>
    <property type="match status" value="1"/>
</dbReference>
<dbReference type="Pfam" id="PF17769">
    <property type="entry name" value="PurK_C"/>
    <property type="match status" value="1"/>
</dbReference>
<dbReference type="EMBL" id="CP014671">
    <property type="protein sequence ID" value="ANX03260.1"/>
    <property type="molecule type" value="Genomic_DNA"/>
</dbReference>
<dbReference type="PANTHER" id="PTHR11609:SF5">
    <property type="entry name" value="PHOSPHORIBOSYLAMINOIMIDAZOLE CARBOXYLASE"/>
    <property type="match status" value="1"/>
</dbReference>
<dbReference type="Gene3D" id="3.30.470.20">
    <property type="entry name" value="ATP-grasp fold, B domain"/>
    <property type="match status" value="1"/>
</dbReference>
<evidence type="ECO:0000313" key="9">
    <source>
        <dbReference type="Proteomes" id="UP000092952"/>
    </source>
</evidence>
<dbReference type="EC" id="6.3.4.18" evidence="5 6"/>
<dbReference type="PROSITE" id="PS50975">
    <property type="entry name" value="ATP_GRASP"/>
    <property type="match status" value="1"/>
</dbReference>
<dbReference type="SUPFAM" id="SSF56059">
    <property type="entry name" value="Glutathione synthetase ATP-binding domain-like"/>
    <property type="match status" value="1"/>
</dbReference>
<dbReference type="InterPro" id="IPR011054">
    <property type="entry name" value="Rudment_hybrid_motif"/>
</dbReference>
<dbReference type="SUPFAM" id="SSF51246">
    <property type="entry name" value="Rudiment single hybrid motif"/>
    <property type="match status" value="1"/>
</dbReference>
<comment type="function">
    <text evidence="5">Catalyzes the ATP-dependent conversion of 5-aminoimidazole ribonucleotide (AIR) and HCO(3)(-) to N5-carboxyaminoimidazole ribonucleotide (N5-CAIR).</text>
</comment>
<keyword evidence="1 5" id="KW-0436">Ligase</keyword>
<dbReference type="NCBIfam" id="TIGR01161">
    <property type="entry name" value="purK"/>
    <property type="match status" value="1"/>
</dbReference>
<dbReference type="Proteomes" id="UP000092952">
    <property type="component" value="Chromosome"/>
</dbReference>
<dbReference type="GO" id="GO:0004638">
    <property type="term" value="F:phosphoribosylaminoimidazole carboxylase activity"/>
    <property type="evidence" value="ECO:0007669"/>
    <property type="project" value="InterPro"/>
</dbReference>
<dbReference type="InterPro" id="IPR003135">
    <property type="entry name" value="ATP-grasp_carboxylate-amine"/>
</dbReference>
<organism evidence="8 9">
    <name type="scientific">Immundisolibacter cernigliae</name>
    <dbReference type="NCBI Taxonomy" id="1810504"/>
    <lineage>
        <taxon>Bacteria</taxon>
        <taxon>Pseudomonadati</taxon>
        <taxon>Pseudomonadota</taxon>
        <taxon>Gammaproteobacteria</taxon>
        <taxon>Immundisolibacterales</taxon>
        <taxon>Immundisolibacteraceae</taxon>
        <taxon>Immundisolibacter</taxon>
    </lineage>
</organism>
<evidence type="ECO:0000256" key="4">
    <source>
        <dbReference type="ARBA" id="ARBA00022840"/>
    </source>
</evidence>
<feature type="binding site" evidence="5">
    <location>
        <position position="209"/>
    </location>
    <ligand>
        <name>ATP</name>
        <dbReference type="ChEBI" id="CHEBI:30616"/>
    </ligand>
</feature>
<dbReference type="GO" id="GO:0005524">
    <property type="term" value="F:ATP binding"/>
    <property type="evidence" value="ECO:0007669"/>
    <property type="project" value="UniProtKB-UniRule"/>
</dbReference>
<evidence type="ECO:0000256" key="1">
    <source>
        <dbReference type="ARBA" id="ARBA00022598"/>
    </source>
</evidence>
<dbReference type="InterPro" id="IPR054350">
    <property type="entry name" value="PurT/PurK_preATP-grasp"/>
</dbReference>
<dbReference type="InterPro" id="IPR040686">
    <property type="entry name" value="PurK_C"/>
</dbReference>
<evidence type="ECO:0000256" key="3">
    <source>
        <dbReference type="ARBA" id="ARBA00022755"/>
    </source>
</evidence>
<keyword evidence="4 5" id="KW-0067">ATP-binding</keyword>
<dbReference type="PANTHER" id="PTHR11609">
    <property type="entry name" value="PURINE BIOSYNTHESIS PROTEIN 6/7, PUR6/7"/>
    <property type="match status" value="1"/>
</dbReference>
<comment type="pathway">
    <text evidence="5 6">Purine metabolism; IMP biosynthesis via de novo pathway; 5-amino-1-(5-phospho-D-ribosyl)imidazole-4-carboxylate from 5-amino-1-(5-phospho-D-ribosyl)imidazole (N5-CAIR route): step 1/2.</text>
</comment>
<dbReference type="FunCoup" id="A0A1B1YR57">
    <property type="interactions" value="400"/>
</dbReference>
<proteinExistence type="inferred from homology"/>
<dbReference type="GO" id="GO:0034028">
    <property type="term" value="F:5-(carboxyamino)imidazole ribonucleotide synthase activity"/>
    <property type="evidence" value="ECO:0007669"/>
    <property type="project" value="UniProtKB-UniRule"/>
</dbReference>
<keyword evidence="9" id="KW-1185">Reference proteome</keyword>
<keyword evidence="3 5" id="KW-0658">Purine biosynthesis</keyword>
<dbReference type="InterPro" id="IPR016185">
    <property type="entry name" value="PreATP-grasp_dom_sf"/>
</dbReference>
<dbReference type="SUPFAM" id="SSF52440">
    <property type="entry name" value="PreATP-grasp domain"/>
    <property type="match status" value="1"/>
</dbReference>
<dbReference type="UniPathway" id="UPA00074">
    <property type="reaction ID" value="UER00942"/>
</dbReference>
<dbReference type="Pfam" id="PF22660">
    <property type="entry name" value="RS_preATP-grasp-like"/>
    <property type="match status" value="1"/>
</dbReference>
<dbReference type="InterPro" id="IPR005875">
    <property type="entry name" value="PurK"/>
</dbReference>
<keyword evidence="2 5" id="KW-0547">Nucleotide-binding</keyword>
<dbReference type="OrthoDB" id="9804625at2"/>
<feature type="binding site" evidence="5">
    <location>
        <begin position="178"/>
        <end position="181"/>
    </location>
    <ligand>
        <name>ATP</name>
        <dbReference type="ChEBI" id="CHEBI:30616"/>
    </ligand>
</feature>
<dbReference type="NCBIfam" id="NF004676">
    <property type="entry name" value="PRK06019.1-2"/>
    <property type="match status" value="1"/>
</dbReference>
<evidence type="ECO:0000313" key="8">
    <source>
        <dbReference type="EMBL" id="ANX03260.1"/>
    </source>
</evidence>
<comment type="similarity">
    <text evidence="5 6">Belongs to the PurK/PurT family.</text>
</comment>
<dbReference type="RefSeq" id="WP_068802765.1">
    <property type="nucleotide sequence ID" value="NZ_CP014671.1"/>
</dbReference>
<reference evidence="9" key="1">
    <citation type="submission" date="2016-03" db="EMBL/GenBank/DDBJ databases">
        <title>Complete genome sequence of Solimmundus cernigliae, representing a novel lineage of polycyclic aromatic hydrocarbon degraders within the Gammaproteobacteria.</title>
        <authorList>
            <person name="Singleton D.R."/>
            <person name="Dickey A.N."/>
            <person name="Scholl E.H."/>
            <person name="Wright F.A."/>
            <person name="Aitken M.D."/>
        </authorList>
    </citation>
    <scope>NUCLEOTIDE SEQUENCE [LARGE SCALE GENOMIC DNA]</scope>
    <source>
        <strain evidence="9">TR3.2</strain>
    </source>
</reference>
<comment type="subunit">
    <text evidence="5 6">Homodimer.</text>
</comment>
<dbReference type="NCBIfam" id="NF004679">
    <property type="entry name" value="PRK06019.1-5"/>
    <property type="match status" value="1"/>
</dbReference>